<dbReference type="AlphaFoldDB" id="A0A1I5RRT3"/>
<dbReference type="SUPFAM" id="SSF53335">
    <property type="entry name" value="S-adenosyl-L-methionine-dependent methyltransferases"/>
    <property type="match status" value="1"/>
</dbReference>
<dbReference type="EMBL" id="FOVH01000015">
    <property type="protein sequence ID" value="SFP61254.1"/>
    <property type="molecule type" value="Genomic_DNA"/>
</dbReference>
<evidence type="ECO:0000313" key="2">
    <source>
        <dbReference type="Proteomes" id="UP000183413"/>
    </source>
</evidence>
<organism evidence="1 2">
    <name type="scientific">Actinomadura madurae</name>
    <dbReference type="NCBI Taxonomy" id="1993"/>
    <lineage>
        <taxon>Bacteria</taxon>
        <taxon>Bacillati</taxon>
        <taxon>Actinomycetota</taxon>
        <taxon>Actinomycetes</taxon>
        <taxon>Streptosporangiales</taxon>
        <taxon>Thermomonosporaceae</taxon>
        <taxon>Actinomadura</taxon>
    </lineage>
</organism>
<dbReference type="Proteomes" id="UP000183413">
    <property type="component" value="Unassembled WGS sequence"/>
</dbReference>
<dbReference type="PIRSF" id="PIRSF017393">
    <property type="entry name" value="MTase_SAV2177"/>
    <property type="match status" value="1"/>
</dbReference>
<accession>A0A1I5RRT3</accession>
<dbReference type="OrthoDB" id="3216820at2"/>
<dbReference type="GO" id="GO:0008168">
    <property type="term" value="F:methyltransferase activity"/>
    <property type="evidence" value="ECO:0007669"/>
    <property type="project" value="UniProtKB-KW"/>
</dbReference>
<dbReference type="GeneID" id="99654880"/>
<keyword evidence="1" id="KW-0808">Transferase</keyword>
<dbReference type="InterPro" id="IPR029063">
    <property type="entry name" value="SAM-dependent_MTases_sf"/>
</dbReference>
<protein>
    <submittedName>
        <fullName evidence="1">S-adenosyl methyltransferase</fullName>
    </submittedName>
</protein>
<sequence length="270" mass="29559">MTDVTPGPEEGSDSKINTDVPQSARIWNYWLGGTDNYEIDRIAGDQYVALYPGIVDIARAGRYFMDRAIRFLALDRGIRQFMDCGTGLPTVDNTHEMAQRAAPDAKVVYVDNDPLVLAHARALLTGTPEGRTSYIDCDLHDPKTIMGRAAEILDLSRPVGLLLIGVMGHVVDPGEAYGVVRGLMEPLASGSYLILHDSTDQNEAFNAAQRAYDETGAIPFRLRSPEFIRGYFDGLEMVEPGLVTSGAWRPEVGSMDIEDLPTLCAVARKP</sequence>
<dbReference type="RefSeq" id="WP_021595765.1">
    <property type="nucleotide sequence ID" value="NZ_CP083237.1"/>
</dbReference>
<reference evidence="1 2" key="1">
    <citation type="submission" date="2016-10" db="EMBL/GenBank/DDBJ databases">
        <authorList>
            <person name="de Groot N.N."/>
        </authorList>
    </citation>
    <scope>NUCLEOTIDE SEQUENCE [LARGE SCALE GENOMIC DNA]</scope>
    <source>
        <strain evidence="1 2">DSM 43067</strain>
    </source>
</reference>
<evidence type="ECO:0000313" key="1">
    <source>
        <dbReference type="EMBL" id="SFP61254.1"/>
    </source>
</evidence>
<dbReference type="eggNOG" id="COG3315">
    <property type="taxonomic scope" value="Bacteria"/>
</dbReference>
<dbReference type="Pfam" id="PF04672">
    <property type="entry name" value="Methyltransf_19"/>
    <property type="match status" value="1"/>
</dbReference>
<name>A0A1I5RRT3_9ACTN</name>
<gene>
    <name evidence="1" type="ORF">SAMN04489713_115222</name>
</gene>
<dbReference type="GO" id="GO:0032259">
    <property type="term" value="P:methylation"/>
    <property type="evidence" value="ECO:0007669"/>
    <property type="project" value="UniProtKB-KW"/>
</dbReference>
<dbReference type="Gene3D" id="3.40.50.150">
    <property type="entry name" value="Vaccinia Virus protein VP39"/>
    <property type="match status" value="1"/>
</dbReference>
<dbReference type="STRING" id="1993.SAMN04489713_115222"/>
<keyword evidence="1" id="KW-0489">Methyltransferase</keyword>
<dbReference type="InParanoid" id="A0A1I5RRT3"/>
<keyword evidence="2" id="KW-1185">Reference proteome</keyword>
<dbReference type="InterPro" id="IPR006764">
    <property type="entry name" value="SAM_dep_MeTrfase_SAV2177_type"/>
</dbReference>
<dbReference type="FunCoup" id="A0A1I5RRT3">
    <property type="interactions" value="1"/>
</dbReference>
<proteinExistence type="predicted"/>